<dbReference type="SUPFAM" id="SSF51703">
    <property type="entry name" value="Cobalamin (vitamin B12)-dependent enzymes"/>
    <property type="match status" value="1"/>
</dbReference>
<sequence length="629" mass="69262">MANNKEEKLFGLFPPVTTEQWEAAITTDLKGADYERKLVWRTAEGFNVRPYYRAENLKDVAFLGSKCGEFPYVRGTKKDNNWQIHQTIGVECPKEANAEATRALTKGAESIGFCIASKEFSAADLDTLLKGISLKTTELTFCGCGVKTVAELFADKLKNSDLNPEEVKVNFVIDPIINKLTLKGKLGCKEGAPKAFSTIADLIKKVPQYKRVRFVGVNGQQFNNCGSTIVQELAFTLAVGHEYVVKLMEQGLTIDQAAPSIRFTMSVSSNYFMEIAKFRAARMLWANIMAQYKPTRGCASKMKIHAVTSKWNMTVYDPYVNMLRGTTEAMSAAIAGVHSIEVRPFDEAYEKPTDFSTRIARNVQLLLKEESHFNQVCDAAGGSYYIENLTASIAEQAWKLFKEVEDRGGYIAAFEAGFIQDQIEASAATKDKNIATRRETLLGTNQFPNFLEVAGQEVTAETVTPGDKAKCCCSGKPVEGGVRPLRPYRGAMAFEQMRLSVDRSGKEPKAFMLTCGSLAFARARAQFSCNFFACAGIRVQDNTYFKSLEEGVKAALDAKADIVVICAADDDYATLAPEAAKMIGDKAIFVVAGAPACMADLEAQGIKNFIHVKSNVLETLKYYLKELGI</sequence>
<evidence type="ECO:0000313" key="8">
    <source>
        <dbReference type="Proteomes" id="UP000006008"/>
    </source>
</evidence>
<dbReference type="Gene3D" id="3.40.50.280">
    <property type="entry name" value="Cobalamin-binding domain"/>
    <property type="match status" value="1"/>
</dbReference>
<dbReference type="AlphaFoldDB" id="G5H716"/>
<dbReference type="eggNOG" id="COG2185">
    <property type="taxonomic scope" value="Bacteria"/>
</dbReference>
<evidence type="ECO:0000259" key="6">
    <source>
        <dbReference type="Pfam" id="PF01642"/>
    </source>
</evidence>
<dbReference type="GO" id="GO:0016866">
    <property type="term" value="F:intramolecular transferase activity"/>
    <property type="evidence" value="ECO:0007669"/>
    <property type="project" value="InterPro"/>
</dbReference>
<protein>
    <recommendedName>
        <fullName evidence="6">Methylmalonyl-CoA mutase alpha/beta chain catalytic domain-containing protein</fullName>
    </recommendedName>
</protein>
<name>G5H716_9BACT</name>
<dbReference type="RefSeq" id="WP_009133665.1">
    <property type="nucleotide sequence ID" value="NZ_CP102250.1"/>
</dbReference>
<proteinExistence type="inferred from homology"/>
<comment type="similarity">
    <text evidence="2">Belongs to the methylmalonyl-CoA mutase family.</text>
</comment>
<dbReference type="eggNOG" id="COG1884">
    <property type="taxonomic scope" value="Bacteria"/>
</dbReference>
<accession>G5H716</accession>
<dbReference type="PANTHER" id="PTHR48101:SF1">
    <property type="entry name" value="METHYLMALONYL-COA MUTASE, LARGE SUBUNIT"/>
    <property type="match status" value="1"/>
</dbReference>
<dbReference type="STRING" id="742725.HMPREF9450_00859"/>
<dbReference type="OrthoDB" id="9762378at2"/>
<dbReference type="Pfam" id="PF01642">
    <property type="entry name" value="MM_CoA_mutase"/>
    <property type="match status" value="2"/>
</dbReference>
<dbReference type="InterPro" id="IPR036724">
    <property type="entry name" value="Cobalamin-bd_sf"/>
</dbReference>
<dbReference type="SUPFAM" id="SSF52242">
    <property type="entry name" value="Cobalamin (vitamin B12)-binding domain"/>
    <property type="match status" value="1"/>
</dbReference>
<feature type="domain" description="Methylmalonyl-CoA mutase alpha/beta chain catalytic" evidence="6">
    <location>
        <begin position="121"/>
        <end position="448"/>
    </location>
</feature>
<evidence type="ECO:0000313" key="7">
    <source>
        <dbReference type="EMBL" id="EHB92655.1"/>
    </source>
</evidence>
<evidence type="ECO:0000256" key="4">
    <source>
        <dbReference type="ARBA" id="ARBA00023235"/>
    </source>
</evidence>
<dbReference type="GeneID" id="92816127"/>
<comment type="cofactor">
    <cofactor evidence="1">
        <name>adenosylcob(III)alamin</name>
        <dbReference type="ChEBI" id="CHEBI:18408"/>
    </cofactor>
</comment>
<dbReference type="PANTHER" id="PTHR48101">
    <property type="entry name" value="METHYLMALONYL-COA MUTASE, MITOCHONDRIAL-RELATED"/>
    <property type="match status" value="1"/>
</dbReference>
<dbReference type="EMBL" id="ADLD01000009">
    <property type="protein sequence ID" value="EHB92655.1"/>
    <property type="molecule type" value="Genomic_DNA"/>
</dbReference>
<dbReference type="HOGENOM" id="CLU_009523_6_0_10"/>
<comment type="caution">
    <text evidence="7">The sequence shown here is derived from an EMBL/GenBank/DDBJ whole genome shotgun (WGS) entry which is preliminary data.</text>
</comment>
<keyword evidence="8" id="KW-1185">Reference proteome</keyword>
<dbReference type="CDD" id="cd03677">
    <property type="entry name" value="MM_CoA_mutase_beta"/>
    <property type="match status" value="1"/>
</dbReference>
<evidence type="ECO:0000256" key="2">
    <source>
        <dbReference type="ARBA" id="ARBA00008465"/>
    </source>
</evidence>
<dbReference type="Gene3D" id="3.20.20.240">
    <property type="entry name" value="Methylmalonyl-CoA mutase"/>
    <property type="match status" value="1"/>
</dbReference>
<keyword evidence="4" id="KW-0413">Isomerase</keyword>
<reference evidence="7 8" key="1">
    <citation type="submission" date="2011-08" db="EMBL/GenBank/DDBJ databases">
        <title>The Genome Sequence of Alistipes indistinctus YIT 12060.</title>
        <authorList>
            <consortium name="The Broad Institute Genome Sequencing Platform"/>
            <person name="Earl A."/>
            <person name="Ward D."/>
            <person name="Feldgarden M."/>
            <person name="Gevers D."/>
            <person name="Morotomi M."/>
            <person name="Young S.K."/>
            <person name="Zeng Q."/>
            <person name="Gargeya S."/>
            <person name="Fitzgerald M."/>
            <person name="Haas B."/>
            <person name="Abouelleil A."/>
            <person name="Alvarado L."/>
            <person name="Arachchi H.M."/>
            <person name="Berlin A."/>
            <person name="Brown A."/>
            <person name="Chapman S.B."/>
            <person name="Chen Z."/>
            <person name="Dunbar C."/>
            <person name="Freedman E."/>
            <person name="Gearin G."/>
            <person name="Gellesch M."/>
            <person name="Goldberg J."/>
            <person name="Griggs A."/>
            <person name="Gujja S."/>
            <person name="Heiman D."/>
            <person name="Howarth C."/>
            <person name="Larson L."/>
            <person name="Lui A."/>
            <person name="MacDonald P.J.P."/>
            <person name="Montmayeur A."/>
            <person name="Murphy C."/>
            <person name="Neiman D."/>
            <person name="Pearson M."/>
            <person name="Priest M."/>
            <person name="Roberts A."/>
            <person name="Saif S."/>
            <person name="Shea T."/>
            <person name="Shenoy N."/>
            <person name="Sisk P."/>
            <person name="Stolte C."/>
            <person name="Sykes S."/>
            <person name="Wortman J."/>
            <person name="Nusbaum C."/>
            <person name="Birren B."/>
        </authorList>
    </citation>
    <scope>NUCLEOTIDE SEQUENCE [LARGE SCALE GENOMIC DNA]</scope>
    <source>
        <strain evidence="7 8">YIT 12060</strain>
    </source>
</reference>
<evidence type="ECO:0000256" key="5">
    <source>
        <dbReference type="ARBA" id="ARBA00023285"/>
    </source>
</evidence>
<evidence type="ECO:0000256" key="3">
    <source>
        <dbReference type="ARBA" id="ARBA00022628"/>
    </source>
</evidence>
<dbReference type="GO" id="GO:0046872">
    <property type="term" value="F:metal ion binding"/>
    <property type="evidence" value="ECO:0007669"/>
    <property type="project" value="InterPro"/>
</dbReference>
<keyword evidence="5" id="KW-0170">Cobalt</keyword>
<organism evidence="7 8">
    <name type="scientific">Alistipes indistinctus YIT 12060</name>
    <dbReference type="NCBI Taxonomy" id="742725"/>
    <lineage>
        <taxon>Bacteria</taxon>
        <taxon>Pseudomonadati</taxon>
        <taxon>Bacteroidota</taxon>
        <taxon>Bacteroidia</taxon>
        <taxon>Bacteroidales</taxon>
        <taxon>Rikenellaceae</taxon>
        <taxon>Alistipes</taxon>
    </lineage>
</organism>
<dbReference type="GO" id="GO:0031419">
    <property type="term" value="F:cobalamin binding"/>
    <property type="evidence" value="ECO:0007669"/>
    <property type="project" value="UniProtKB-KW"/>
</dbReference>
<gene>
    <name evidence="7" type="ORF">HMPREF9450_00859</name>
</gene>
<dbReference type="Proteomes" id="UP000006008">
    <property type="component" value="Unassembled WGS sequence"/>
</dbReference>
<evidence type="ECO:0000256" key="1">
    <source>
        <dbReference type="ARBA" id="ARBA00001922"/>
    </source>
</evidence>
<dbReference type="InterPro" id="IPR016176">
    <property type="entry name" value="Cbl-dep_enz_cat"/>
</dbReference>
<feature type="domain" description="Methylmalonyl-CoA mutase alpha/beta chain catalytic" evidence="6">
    <location>
        <begin position="42"/>
        <end position="111"/>
    </location>
</feature>
<dbReference type="PATRIC" id="fig|742725.3.peg.912"/>
<dbReference type="InterPro" id="IPR006099">
    <property type="entry name" value="MeMalonylCoA_mutase_a/b_cat"/>
</dbReference>
<keyword evidence="3" id="KW-0846">Cobalamin</keyword>